<keyword evidence="1" id="KW-1133">Transmembrane helix</keyword>
<accession>A0A251VJL8</accession>
<reference evidence="2 4" key="1">
    <citation type="journal article" date="2017" name="Nature">
        <title>The sunflower genome provides insights into oil metabolism, flowering and Asterid evolution.</title>
        <authorList>
            <person name="Badouin H."/>
            <person name="Gouzy J."/>
            <person name="Grassa C.J."/>
            <person name="Murat F."/>
            <person name="Staton S.E."/>
            <person name="Cottret L."/>
            <person name="Lelandais-Briere C."/>
            <person name="Owens G.L."/>
            <person name="Carrere S."/>
            <person name="Mayjonade B."/>
            <person name="Legrand L."/>
            <person name="Gill N."/>
            <person name="Kane N.C."/>
            <person name="Bowers J.E."/>
            <person name="Hubner S."/>
            <person name="Bellec A."/>
            <person name="Berard A."/>
            <person name="Berges H."/>
            <person name="Blanchet N."/>
            <person name="Boniface M.C."/>
            <person name="Brunel D."/>
            <person name="Catrice O."/>
            <person name="Chaidir N."/>
            <person name="Claudel C."/>
            <person name="Donnadieu C."/>
            <person name="Faraut T."/>
            <person name="Fievet G."/>
            <person name="Helmstetter N."/>
            <person name="King M."/>
            <person name="Knapp S.J."/>
            <person name="Lai Z."/>
            <person name="Le Paslier M.C."/>
            <person name="Lippi Y."/>
            <person name="Lorenzon L."/>
            <person name="Mandel J.R."/>
            <person name="Marage G."/>
            <person name="Marchand G."/>
            <person name="Marquand E."/>
            <person name="Bret-Mestries E."/>
            <person name="Morien E."/>
            <person name="Nambeesan S."/>
            <person name="Nguyen T."/>
            <person name="Pegot-Espagnet P."/>
            <person name="Pouilly N."/>
            <person name="Raftis F."/>
            <person name="Sallet E."/>
            <person name="Schiex T."/>
            <person name="Thomas J."/>
            <person name="Vandecasteele C."/>
            <person name="Vares D."/>
            <person name="Vear F."/>
            <person name="Vautrin S."/>
            <person name="Crespi M."/>
            <person name="Mangin B."/>
            <person name="Burke J.M."/>
            <person name="Salse J."/>
            <person name="Munos S."/>
            <person name="Vincourt P."/>
            <person name="Rieseberg L.H."/>
            <person name="Langlade N.B."/>
        </authorList>
    </citation>
    <scope>NUCLEOTIDE SEQUENCE [LARGE SCALE GENOMIC DNA]</scope>
    <source>
        <strain evidence="4">cv. SF193</strain>
        <tissue evidence="2">Leaves</tissue>
    </source>
</reference>
<evidence type="ECO:0000256" key="1">
    <source>
        <dbReference type="SAM" id="Phobius"/>
    </source>
</evidence>
<reference evidence="2" key="3">
    <citation type="submission" date="2020-06" db="EMBL/GenBank/DDBJ databases">
        <title>Helianthus annuus Genome sequencing and assembly Release 2.</title>
        <authorList>
            <person name="Gouzy J."/>
            <person name="Langlade N."/>
            <person name="Munos S."/>
        </authorList>
    </citation>
    <scope>NUCLEOTIDE SEQUENCE</scope>
    <source>
        <tissue evidence="2">Leaves</tissue>
    </source>
</reference>
<keyword evidence="1" id="KW-0472">Membrane</keyword>
<dbReference type="Proteomes" id="UP000215914">
    <property type="component" value="Chromosome 1"/>
</dbReference>
<feature type="transmembrane region" description="Helical" evidence="1">
    <location>
        <begin position="20"/>
        <end position="41"/>
    </location>
</feature>
<protein>
    <submittedName>
        <fullName evidence="3">Uncharacterized protein</fullName>
    </submittedName>
</protein>
<sequence length="103" mass="11820">MNLILPSLTNHTIRLQRFFTFLIHIHTSIVSASLVNILSLISRETVRIRRRRSLCSSEEEETSNTHSYGFKIAGAGKFMQFHTVVTVLASRLFENTQMHLLGF</sequence>
<organism evidence="3 4">
    <name type="scientific">Helianthus annuus</name>
    <name type="common">Common sunflower</name>
    <dbReference type="NCBI Taxonomy" id="4232"/>
    <lineage>
        <taxon>Eukaryota</taxon>
        <taxon>Viridiplantae</taxon>
        <taxon>Streptophyta</taxon>
        <taxon>Embryophyta</taxon>
        <taxon>Tracheophyta</taxon>
        <taxon>Spermatophyta</taxon>
        <taxon>Magnoliopsida</taxon>
        <taxon>eudicotyledons</taxon>
        <taxon>Gunneridae</taxon>
        <taxon>Pentapetalae</taxon>
        <taxon>asterids</taxon>
        <taxon>campanulids</taxon>
        <taxon>Asterales</taxon>
        <taxon>Asteraceae</taxon>
        <taxon>Asteroideae</taxon>
        <taxon>Heliantheae alliance</taxon>
        <taxon>Heliantheae</taxon>
        <taxon>Helianthus</taxon>
    </lineage>
</organism>
<name>A0A251VJL8_HELAN</name>
<reference evidence="3" key="2">
    <citation type="submission" date="2017-02" db="EMBL/GenBank/DDBJ databases">
        <title>Sunflower complete genome.</title>
        <authorList>
            <person name="Langlade N."/>
            <person name="Munos S."/>
        </authorList>
    </citation>
    <scope>NUCLEOTIDE SEQUENCE [LARGE SCALE GENOMIC DNA]</scope>
    <source>
        <tissue evidence="3">Leaves</tissue>
    </source>
</reference>
<evidence type="ECO:0000313" key="4">
    <source>
        <dbReference type="Proteomes" id="UP000215914"/>
    </source>
</evidence>
<dbReference type="Gramene" id="mRNA:HanXRQr2_Chr01g0000411">
    <property type="protein sequence ID" value="CDS:HanXRQr2_Chr01g0000411.1"/>
    <property type="gene ID" value="HanXRQr2_Chr01g0000411"/>
</dbReference>
<dbReference type="EMBL" id="MNCJ02000316">
    <property type="protein sequence ID" value="KAF5820277.1"/>
    <property type="molecule type" value="Genomic_DNA"/>
</dbReference>
<keyword evidence="1" id="KW-0812">Transmembrane</keyword>
<keyword evidence="4" id="KW-1185">Reference proteome</keyword>
<evidence type="ECO:0000313" key="3">
    <source>
        <dbReference type="EMBL" id="OTG35780.1"/>
    </source>
</evidence>
<gene>
    <name evidence="3" type="ORF">HannXRQ_Chr01g0000481</name>
    <name evidence="2" type="ORF">HanXRQr2_Chr01g0000411</name>
</gene>
<dbReference type="InParanoid" id="A0A251VJL8"/>
<dbReference type="AlphaFoldDB" id="A0A251VJL8"/>
<dbReference type="EMBL" id="CM007890">
    <property type="protein sequence ID" value="OTG35780.1"/>
    <property type="molecule type" value="Genomic_DNA"/>
</dbReference>
<evidence type="ECO:0000313" key="2">
    <source>
        <dbReference type="EMBL" id="KAF5820277.1"/>
    </source>
</evidence>
<proteinExistence type="predicted"/>